<feature type="region of interest" description="Disordered" evidence="1">
    <location>
        <begin position="540"/>
        <end position="637"/>
    </location>
</feature>
<gene>
    <name evidence="2" type="ORF">MBM_08126</name>
</gene>
<dbReference type="Proteomes" id="UP000006753">
    <property type="component" value="Unassembled WGS sequence"/>
</dbReference>
<dbReference type="AlphaFoldDB" id="K1W9J6"/>
<evidence type="ECO:0000313" key="2">
    <source>
        <dbReference type="EMBL" id="EKD13925.1"/>
    </source>
</evidence>
<dbReference type="EMBL" id="JH921448">
    <property type="protein sequence ID" value="EKD13925.1"/>
    <property type="molecule type" value="Genomic_DNA"/>
</dbReference>
<dbReference type="OrthoDB" id="2268901at2759"/>
<organism evidence="2 3">
    <name type="scientific">Marssonina brunnea f. sp. multigermtubi (strain MB_m1)</name>
    <name type="common">Marssonina leaf spot fungus</name>
    <dbReference type="NCBI Taxonomy" id="1072389"/>
    <lineage>
        <taxon>Eukaryota</taxon>
        <taxon>Fungi</taxon>
        <taxon>Dikarya</taxon>
        <taxon>Ascomycota</taxon>
        <taxon>Pezizomycotina</taxon>
        <taxon>Leotiomycetes</taxon>
        <taxon>Helotiales</taxon>
        <taxon>Drepanopezizaceae</taxon>
        <taxon>Drepanopeziza</taxon>
    </lineage>
</organism>
<accession>K1W9J6</accession>
<evidence type="ECO:0000313" key="3">
    <source>
        <dbReference type="Proteomes" id="UP000006753"/>
    </source>
</evidence>
<dbReference type="KEGG" id="mbe:MBM_08126"/>
<dbReference type="HOGENOM" id="CLU_365268_0_0_1"/>
<dbReference type="STRING" id="1072389.K1W9J6"/>
<feature type="compositionally biased region" description="Basic residues" evidence="1">
    <location>
        <begin position="593"/>
        <end position="605"/>
    </location>
</feature>
<evidence type="ECO:0000256" key="1">
    <source>
        <dbReference type="SAM" id="MobiDB-lite"/>
    </source>
</evidence>
<proteinExistence type="predicted"/>
<keyword evidence="3" id="KW-1185">Reference proteome</keyword>
<dbReference type="GO" id="GO:0016787">
    <property type="term" value="F:hydrolase activity"/>
    <property type="evidence" value="ECO:0007669"/>
    <property type="project" value="UniProtKB-KW"/>
</dbReference>
<reference evidence="2 3" key="1">
    <citation type="journal article" date="2012" name="BMC Genomics">
        <title>Sequencing the genome of Marssonina brunnea reveals fungus-poplar co-evolution.</title>
        <authorList>
            <person name="Zhu S."/>
            <person name="Cao Y.-Z."/>
            <person name="Jiang C."/>
            <person name="Tan B.-Y."/>
            <person name="Wang Z."/>
            <person name="Feng S."/>
            <person name="Zhang L."/>
            <person name="Su X.-H."/>
            <person name="Brejova B."/>
            <person name="Vinar T."/>
            <person name="Xu M."/>
            <person name="Wang M.-X."/>
            <person name="Zhang S.-G."/>
            <person name="Huang M.-R."/>
            <person name="Wu R."/>
            <person name="Zhou Y."/>
        </authorList>
    </citation>
    <scope>NUCLEOTIDE SEQUENCE [LARGE SCALE GENOMIC DNA]</scope>
    <source>
        <strain evidence="2 3">MB_m1</strain>
    </source>
</reference>
<protein>
    <submittedName>
        <fullName evidence="2">Rhamnogalacturonan hydrolase</fullName>
    </submittedName>
</protein>
<dbReference type="InParanoid" id="K1W9J6"/>
<keyword evidence="2" id="KW-0378">Hydrolase</keyword>
<name>K1W9J6_MARBU</name>
<sequence>MPNCPEVGQLSSRRRKLSCLKDPKFSQPGFSGSSSVQMAMRCHAGRGNASPSEVESAQGCTTGEMKRRALHSPLRRSASRGCGMALTCRIIFPASRDRGKASWNELRDGEVCRWRYKVIEGRSRLVSWHAVPSSPLLNSTVELGDLEVASNWNSRLGAFVILQPERHFKYVTTFAWQYGSEPLQYYVTPSLSGALYVGVLCNSCDYNSIVKKSVAGSIAFKPRGLSISASLKQVSSSLYLLYKSSCSGLSQFRLFLFAPAGIVMLSFHGLSGSCVSVVGFTCISQRARRFPKAGQRDNYTMPFISSLCSLQASPKSLQSFCSIQIEFRNLTTSLGGSILFNRPPTTAHHHRYLILSSFRLFFFSTSMIFDPRKFRSYMGISTSHPADPDTPNRAKVMNHCVLLGYAGWGYGLGRCSLRGLYTGLEGAYGARILRFYKAASFYVHDTVLVDAIPNIENRNVYIYLAIQPPVGTTPQKMSMIKSNGSSSTVESRKFHNFIGPVQRQHLLPQTSTPTGASQPAAAAAAGSGVEFSGLSFNNWNDTAANGVPARPHQDHPSAPPPNPTPTQTASPPTSPCHTARREPALSAAGSTHAARRTPPARRRRPLLRESFPEPLHLAIVKPKRRRPSKRRYDPRCSSTRLRRKEGLGIPRLANGAESMILTATLAPQRGFPILTFTSVPTTTFFFPRSERRLLRSKQAAGSQQPVVSRLELERLLMTSGADKCELVQNRITLGFAAWTHGLKAHYNVAAGHHSQQSFSFRFAS</sequence>